<feature type="domain" description="Methyltransferase" evidence="3">
    <location>
        <begin position="78"/>
        <end position="170"/>
    </location>
</feature>
<dbReference type="AlphaFoldDB" id="A0A450TXK9"/>
<keyword evidence="1 4" id="KW-0489">Methyltransferase</keyword>
<evidence type="ECO:0000256" key="2">
    <source>
        <dbReference type="ARBA" id="ARBA00022679"/>
    </source>
</evidence>
<evidence type="ECO:0000256" key="1">
    <source>
        <dbReference type="ARBA" id="ARBA00022603"/>
    </source>
</evidence>
<dbReference type="GO" id="GO:0032259">
    <property type="term" value="P:methylation"/>
    <property type="evidence" value="ECO:0007669"/>
    <property type="project" value="UniProtKB-KW"/>
</dbReference>
<accession>A0A450TXK9</accession>
<name>A0A450TXK9_9GAMM</name>
<dbReference type="EMBL" id="CAADFE010000056">
    <property type="protein sequence ID" value="VFJ73960.1"/>
    <property type="molecule type" value="Genomic_DNA"/>
</dbReference>
<gene>
    <name evidence="4" type="ORF">BECKFW1821C_GA0114237_10569</name>
</gene>
<dbReference type="PANTHER" id="PTHR44942:SF4">
    <property type="entry name" value="METHYLTRANSFERASE TYPE 11 DOMAIN-CONTAINING PROTEIN"/>
    <property type="match status" value="1"/>
</dbReference>
<keyword evidence="2 4" id="KW-0808">Transferase</keyword>
<sequence length="263" mass="28696">MGGTRRFPNHGLGIGGKLLGNGSTMTTAIPNYREIWERYWSILPSEPQTAIWDSPPQYAAALDVPRFKAAFGQARPTLDFGCGNGAQTRYLAEHFARVIGTDVSSAAIESARRADNPSNVEYRVIDGIDRTRVEALSAELGDVNVYMRGVLHQMRPEHRGQLAVAIEKLLGRTGMLYLVELSEDAHAYLQSLADETGAPPEKLALVLQSGITPGLMRTSDTQELFPNRDIQTGPTVLNTVHTLPSGDRAQVPAFYALIGPRIV</sequence>
<dbReference type="Gene3D" id="3.40.50.150">
    <property type="entry name" value="Vaccinia Virus protein VP39"/>
    <property type="match status" value="1"/>
</dbReference>
<dbReference type="CDD" id="cd02440">
    <property type="entry name" value="AdoMet_MTases"/>
    <property type="match status" value="1"/>
</dbReference>
<dbReference type="InterPro" id="IPR041698">
    <property type="entry name" value="Methyltransf_25"/>
</dbReference>
<protein>
    <submittedName>
        <fullName evidence="4">Methyltransferase domain-containing protein</fullName>
    </submittedName>
</protein>
<dbReference type="GO" id="GO:0008168">
    <property type="term" value="F:methyltransferase activity"/>
    <property type="evidence" value="ECO:0007669"/>
    <property type="project" value="UniProtKB-KW"/>
</dbReference>
<evidence type="ECO:0000313" key="4">
    <source>
        <dbReference type="EMBL" id="VFJ73960.1"/>
    </source>
</evidence>
<dbReference type="InterPro" id="IPR051052">
    <property type="entry name" value="Diverse_substrate_MTase"/>
</dbReference>
<dbReference type="PANTHER" id="PTHR44942">
    <property type="entry name" value="METHYLTRANSF_11 DOMAIN-CONTAINING PROTEIN"/>
    <property type="match status" value="1"/>
</dbReference>
<dbReference type="InterPro" id="IPR029063">
    <property type="entry name" value="SAM-dependent_MTases_sf"/>
</dbReference>
<organism evidence="4">
    <name type="scientific">Candidatus Kentrum sp. FW</name>
    <dbReference type="NCBI Taxonomy" id="2126338"/>
    <lineage>
        <taxon>Bacteria</taxon>
        <taxon>Pseudomonadati</taxon>
        <taxon>Pseudomonadota</taxon>
        <taxon>Gammaproteobacteria</taxon>
        <taxon>Candidatus Kentrum</taxon>
    </lineage>
</organism>
<evidence type="ECO:0000259" key="3">
    <source>
        <dbReference type="Pfam" id="PF13649"/>
    </source>
</evidence>
<dbReference type="Pfam" id="PF13649">
    <property type="entry name" value="Methyltransf_25"/>
    <property type="match status" value="1"/>
</dbReference>
<dbReference type="SUPFAM" id="SSF53335">
    <property type="entry name" value="S-adenosyl-L-methionine-dependent methyltransferases"/>
    <property type="match status" value="1"/>
</dbReference>
<reference evidence="4" key="1">
    <citation type="submission" date="2019-02" db="EMBL/GenBank/DDBJ databases">
        <authorList>
            <person name="Gruber-Vodicka R. H."/>
            <person name="Seah K. B. B."/>
        </authorList>
    </citation>
    <scope>NUCLEOTIDE SEQUENCE</scope>
    <source>
        <strain evidence="4">BECK_BZ131</strain>
    </source>
</reference>
<proteinExistence type="predicted"/>